<dbReference type="EMBL" id="VRLW01000003">
    <property type="protein sequence ID" value="KAA1257237.1"/>
    <property type="molecule type" value="Genomic_DNA"/>
</dbReference>
<dbReference type="AlphaFoldDB" id="A0A5B1C822"/>
<proteinExistence type="predicted"/>
<name>A0A5B1C822_9BACT</name>
<accession>A0A5B1C822</accession>
<gene>
    <name evidence="1" type="ORF">LF1_53860</name>
</gene>
<evidence type="ECO:0000313" key="2">
    <source>
        <dbReference type="Proteomes" id="UP000322699"/>
    </source>
</evidence>
<organism evidence="1 2">
    <name type="scientific">Rubripirellula obstinata</name>
    <dbReference type="NCBI Taxonomy" id="406547"/>
    <lineage>
        <taxon>Bacteria</taxon>
        <taxon>Pseudomonadati</taxon>
        <taxon>Planctomycetota</taxon>
        <taxon>Planctomycetia</taxon>
        <taxon>Pirellulales</taxon>
        <taxon>Pirellulaceae</taxon>
        <taxon>Rubripirellula</taxon>
    </lineage>
</organism>
<dbReference type="Proteomes" id="UP000322699">
    <property type="component" value="Unassembled WGS sequence"/>
</dbReference>
<comment type="caution">
    <text evidence="1">The sequence shown here is derived from an EMBL/GenBank/DDBJ whole genome shotgun (WGS) entry which is preliminary data.</text>
</comment>
<sequence>MKTVASAVIVLSASVLFVAASLTNNFSCYAIYTLGFVLGLTGVTDYCRSWKTTNDEGHPDRN</sequence>
<keyword evidence="2" id="KW-1185">Reference proteome</keyword>
<evidence type="ECO:0008006" key="3">
    <source>
        <dbReference type="Google" id="ProtNLM"/>
    </source>
</evidence>
<reference evidence="1 2" key="1">
    <citation type="submission" date="2019-08" db="EMBL/GenBank/DDBJ databases">
        <title>Deep-cultivation of Planctomycetes and their phenomic and genomic characterization uncovers novel biology.</title>
        <authorList>
            <person name="Wiegand S."/>
            <person name="Jogler M."/>
            <person name="Boedeker C."/>
            <person name="Pinto D."/>
            <person name="Vollmers J."/>
            <person name="Rivas-Marin E."/>
            <person name="Kohn T."/>
            <person name="Peeters S.H."/>
            <person name="Heuer A."/>
            <person name="Rast P."/>
            <person name="Oberbeckmann S."/>
            <person name="Bunk B."/>
            <person name="Jeske O."/>
            <person name="Meyerdierks A."/>
            <person name="Storesund J.E."/>
            <person name="Kallscheuer N."/>
            <person name="Luecker S."/>
            <person name="Lage O.M."/>
            <person name="Pohl T."/>
            <person name="Merkel B.J."/>
            <person name="Hornburger P."/>
            <person name="Mueller R.-W."/>
            <person name="Bruemmer F."/>
            <person name="Labrenz M."/>
            <person name="Spormann A.M."/>
            <person name="Op Den Camp H."/>
            <person name="Overmann J."/>
            <person name="Amann R."/>
            <person name="Jetten M.S.M."/>
            <person name="Mascher T."/>
            <person name="Medema M.H."/>
            <person name="Devos D.P."/>
            <person name="Kaster A.-K."/>
            <person name="Ovreas L."/>
            <person name="Rohde M."/>
            <person name="Galperin M.Y."/>
            <person name="Jogler C."/>
        </authorList>
    </citation>
    <scope>NUCLEOTIDE SEQUENCE [LARGE SCALE GENOMIC DNA]</scope>
    <source>
        <strain evidence="1 2">LF1</strain>
    </source>
</reference>
<protein>
    <recommendedName>
        <fullName evidence="3">DUF2892 domain-containing protein</fullName>
    </recommendedName>
</protein>
<evidence type="ECO:0000313" key="1">
    <source>
        <dbReference type="EMBL" id="KAA1257237.1"/>
    </source>
</evidence>